<dbReference type="InterPro" id="IPR001851">
    <property type="entry name" value="ABC_transp_permease"/>
</dbReference>
<dbReference type="GO" id="GO:0005886">
    <property type="term" value="C:plasma membrane"/>
    <property type="evidence" value="ECO:0007669"/>
    <property type="project" value="UniProtKB-SubCell"/>
</dbReference>
<evidence type="ECO:0000256" key="4">
    <source>
        <dbReference type="ARBA" id="ARBA00022989"/>
    </source>
</evidence>
<dbReference type="RefSeq" id="WP_142105123.1">
    <property type="nucleotide sequence ID" value="NZ_VFPH01000002.1"/>
</dbReference>
<evidence type="ECO:0000256" key="2">
    <source>
        <dbReference type="ARBA" id="ARBA00022475"/>
    </source>
</evidence>
<dbReference type="Pfam" id="PF02653">
    <property type="entry name" value="BPD_transp_2"/>
    <property type="match status" value="1"/>
</dbReference>
<dbReference type="Proteomes" id="UP000319818">
    <property type="component" value="Unassembled WGS sequence"/>
</dbReference>
<comment type="subcellular location">
    <subcellularLocation>
        <location evidence="1">Cell membrane</location>
        <topology evidence="1">Multi-pass membrane protein</topology>
    </subcellularLocation>
</comment>
<feature type="transmembrane region" description="Helical" evidence="6">
    <location>
        <begin position="60"/>
        <end position="87"/>
    </location>
</feature>
<feature type="transmembrane region" description="Helical" evidence="6">
    <location>
        <begin position="302"/>
        <end position="319"/>
    </location>
</feature>
<sequence>MTAQVVDPFRVDAGSTAASFARRGSAPIVLALVVALGAVVFGGSFIGPRNLGNIALDSSYLVLIAVGMTFVIISGGIDLSVGSVFALSGVLTAYGAQWGSVAAVALPLAVCGLIGLVNGVLVGHARMAPFIVTLATLLFARGFALAASQEGNEVRLIPAELVLTRVGQATIAGIGAPVYVALVVLGAGALVLSRTRFGQSVYAIGGSADSAELMGLPVSAVKVTVYVLSALLAAVAGVLVAAQTSSGLPTIGEGRELEAIAAVVIGGTLLAGGSGGLSGTLAGALLLKVIQNLINQVGVLSSYYQQVVSGVFLLLVVLVQTRLSRRRARPAAERREQRHG</sequence>
<comment type="caution">
    <text evidence="7">The sequence shown here is derived from an EMBL/GenBank/DDBJ whole genome shotgun (WGS) entry which is preliminary data.</text>
</comment>
<dbReference type="CDD" id="cd06579">
    <property type="entry name" value="TM_PBP1_transp_AraH_like"/>
    <property type="match status" value="1"/>
</dbReference>
<keyword evidence="2" id="KW-1003">Cell membrane</keyword>
<dbReference type="AlphaFoldDB" id="A0A543FX97"/>
<dbReference type="EMBL" id="VFPH01000002">
    <property type="protein sequence ID" value="TQM38451.1"/>
    <property type="molecule type" value="Genomic_DNA"/>
</dbReference>
<protein>
    <submittedName>
        <fullName evidence="7">Monosaccharide ABC transporter membrane protein (CUT2 family)</fullName>
    </submittedName>
</protein>
<keyword evidence="8" id="KW-1185">Reference proteome</keyword>
<keyword evidence="3 6" id="KW-0812">Transmembrane</keyword>
<feature type="transmembrane region" description="Helical" evidence="6">
    <location>
        <begin position="263"/>
        <end position="290"/>
    </location>
</feature>
<dbReference type="GO" id="GO:0022857">
    <property type="term" value="F:transmembrane transporter activity"/>
    <property type="evidence" value="ECO:0007669"/>
    <property type="project" value="InterPro"/>
</dbReference>
<evidence type="ECO:0000256" key="5">
    <source>
        <dbReference type="ARBA" id="ARBA00023136"/>
    </source>
</evidence>
<keyword evidence="4 6" id="KW-1133">Transmembrane helix</keyword>
<evidence type="ECO:0000256" key="1">
    <source>
        <dbReference type="ARBA" id="ARBA00004651"/>
    </source>
</evidence>
<feature type="transmembrane region" description="Helical" evidence="6">
    <location>
        <begin position="99"/>
        <end position="121"/>
    </location>
</feature>
<feature type="transmembrane region" description="Helical" evidence="6">
    <location>
        <begin position="169"/>
        <end position="192"/>
    </location>
</feature>
<reference evidence="7 8" key="1">
    <citation type="submission" date="2019-06" db="EMBL/GenBank/DDBJ databases">
        <title>Sequencing the genomes of 1000 actinobacteria strains.</title>
        <authorList>
            <person name="Klenk H.-P."/>
        </authorList>
    </citation>
    <scope>NUCLEOTIDE SEQUENCE [LARGE SCALE GENOMIC DNA]</scope>
    <source>
        <strain evidence="7 8">DSM 45511</strain>
    </source>
</reference>
<gene>
    <name evidence="7" type="ORF">FB388_5688</name>
</gene>
<proteinExistence type="predicted"/>
<keyword evidence="5 6" id="KW-0472">Membrane</keyword>
<feature type="transmembrane region" description="Helical" evidence="6">
    <location>
        <begin position="223"/>
        <end position="242"/>
    </location>
</feature>
<name>A0A543FX97_9PSEU</name>
<evidence type="ECO:0000313" key="8">
    <source>
        <dbReference type="Proteomes" id="UP000319818"/>
    </source>
</evidence>
<evidence type="ECO:0000256" key="3">
    <source>
        <dbReference type="ARBA" id="ARBA00022692"/>
    </source>
</evidence>
<organism evidence="7 8">
    <name type="scientific">Pseudonocardia cypriaca</name>
    <dbReference type="NCBI Taxonomy" id="882449"/>
    <lineage>
        <taxon>Bacteria</taxon>
        <taxon>Bacillati</taxon>
        <taxon>Actinomycetota</taxon>
        <taxon>Actinomycetes</taxon>
        <taxon>Pseudonocardiales</taxon>
        <taxon>Pseudonocardiaceae</taxon>
        <taxon>Pseudonocardia</taxon>
    </lineage>
</organism>
<accession>A0A543FX97</accession>
<evidence type="ECO:0000313" key="7">
    <source>
        <dbReference type="EMBL" id="TQM38451.1"/>
    </source>
</evidence>
<evidence type="ECO:0000256" key="6">
    <source>
        <dbReference type="SAM" id="Phobius"/>
    </source>
</evidence>
<feature type="transmembrane region" description="Helical" evidence="6">
    <location>
        <begin position="28"/>
        <end position="48"/>
    </location>
</feature>
<dbReference type="PANTHER" id="PTHR32196:SF63">
    <property type="entry name" value="INNER MEMBRANE ABC TRANSPORTER PERMEASE PROTEIN YJFF"/>
    <property type="match status" value="1"/>
</dbReference>
<dbReference type="OrthoDB" id="9808136at2"/>
<dbReference type="PANTHER" id="PTHR32196">
    <property type="entry name" value="ABC TRANSPORTER PERMEASE PROTEIN YPHD-RELATED-RELATED"/>
    <property type="match status" value="1"/>
</dbReference>